<keyword evidence="2" id="KW-0547">Nucleotide-binding</keyword>
<dbReference type="EMBL" id="CAXLJL010000127">
    <property type="protein sequence ID" value="CAL5132527.1"/>
    <property type="molecule type" value="Genomic_DNA"/>
</dbReference>
<dbReference type="GO" id="GO:0005524">
    <property type="term" value="F:ATP binding"/>
    <property type="evidence" value="ECO:0007669"/>
    <property type="project" value="UniProtKB-KW"/>
</dbReference>
<evidence type="ECO:0000313" key="7">
    <source>
        <dbReference type="Proteomes" id="UP001497525"/>
    </source>
</evidence>
<evidence type="ECO:0000256" key="4">
    <source>
        <dbReference type="SAM" id="MobiDB-lite"/>
    </source>
</evidence>
<dbReference type="InterPro" id="IPR003959">
    <property type="entry name" value="ATPase_AAA_core"/>
</dbReference>
<dbReference type="Pfam" id="PF00004">
    <property type="entry name" value="AAA"/>
    <property type="match status" value="1"/>
</dbReference>
<dbReference type="SMART" id="SM00382">
    <property type="entry name" value="AAA"/>
    <property type="match status" value="1"/>
</dbReference>
<dbReference type="Gene3D" id="1.10.8.60">
    <property type="match status" value="1"/>
</dbReference>
<gene>
    <name evidence="6" type="ORF">CDAUBV1_LOCUS5375</name>
</gene>
<evidence type="ECO:0000256" key="2">
    <source>
        <dbReference type="ARBA" id="ARBA00022741"/>
    </source>
</evidence>
<dbReference type="GO" id="GO:0016887">
    <property type="term" value="F:ATP hydrolysis activity"/>
    <property type="evidence" value="ECO:0007669"/>
    <property type="project" value="InterPro"/>
</dbReference>
<evidence type="ECO:0000313" key="6">
    <source>
        <dbReference type="EMBL" id="CAL5132527.1"/>
    </source>
</evidence>
<dbReference type="Proteomes" id="UP001497525">
    <property type="component" value="Unassembled WGS sequence"/>
</dbReference>
<dbReference type="GO" id="GO:0008568">
    <property type="term" value="F:microtubule severing ATPase activity"/>
    <property type="evidence" value="ECO:0007669"/>
    <property type="project" value="TreeGrafter"/>
</dbReference>
<dbReference type="SUPFAM" id="SSF52540">
    <property type="entry name" value="P-loop containing nucleoside triphosphate hydrolases"/>
    <property type="match status" value="1"/>
</dbReference>
<protein>
    <recommendedName>
        <fullName evidence="5">AAA+ ATPase domain-containing protein</fullName>
    </recommendedName>
</protein>
<dbReference type="InterPro" id="IPR003593">
    <property type="entry name" value="AAA+_ATPase"/>
</dbReference>
<sequence length="571" mass="63216">MEIVACLRDVLLGMQGIGLSDLLLQNKLSTEYSGCMDDSKGINNYADPIIKMSGKCKNDSVSWRSALDPHAIIRIIERHSADCSFKASVHYGEDIKRLDTGSLMSLITKNFTSDSHEKLVHLVDVDRSKLPIEAPVTLRTSVVPKTPQTGMRSTAKRSVIIPTSPCASSRTAESVAWITKRQHTEVENEMRESNFRTAGALLNQTIAVKQGTKYQTSSSGYGVSKRTLGGRRGPDIQFVPPIPSGTNSQSNIISRGPSQSDEQGPPLGDERLRAFDHKTIELIMSEVMDVKTATNWDDIAGLELQKKALQEVIILPLLRPDLFTGLRGPPKGLLLFGPPGTGKTLIGRCIASQSNSTFFCISASSLTSKWVGEGEKMVRALFAVARIYQPAVIFMDEVDSLLTQRSETEHESSRRIKTEFLVQLDGVTTGEEERLLFIGATNRPQELDEAARRRFVKRLYIPLPTRKAREQIVRHLFRKQHHLLNPEDFAFVADRTEGYSGADMANLCREAAMGPIRSLSLEAIQMIACDEVPPVGMADFRAALNQVKPSVSTSDLDCYVKWNKQYGSFDS</sequence>
<comment type="similarity">
    <text evidence="1">Belongs to the AAA ATPase family.</text>
</comment>
<organism evidence="6 7">
    <name type="scientific">Calicophoron daubneyi</name>
    <name type="common">Rumen fluke</name>
    <name type="synonym">Paramphistomum daubneyi</name>
    <dbReference type="NCBI Taxonomy" id="300641"/>
    <lineage>
        <taxon>Eukaryota</taxon>
        <taxon>Metazoa</taxon>
        <taxon>Spiralia</taxon>
        <taxon>Lophotrochozoa</taxon>
        <taxon>Platyhelminthes</taxon>
        <taxon>Trematoda</taxon>
        <taxon>Digenea</taxon>
        <taxon>Plagiorchiida</taxon>
        <taxon>Pronocephalata</taxon>
        <taxon>Paramphistomoidea</taxon>
        <taxon>Paramphistomidae</taxon>
        <taxon>Calicophoron</taxon>
    </lineage>
</organism>
<reference evidence="6" key="1">
    <citation type="submission" date="2024-06" db="EMBL/GenBank/DDBJ databases">
        <authorList>
            <person name="Liu X."/>
            <person name="Lenzi L."/>
            <person name="Haldenby T S."/>
            <person name="Uol C."/>
        </authorList>
    </citation>
    <scope>NUCLEOTIDE SEQUENCE</scope>
</reference>
<dbReference type="InterPro" id="IPR027417">
    <property type="entry name" value="P-loop_NTPase"/>
</dbReference>
<dbReference type="InterPro" id="IPR015415">
    <property type="entry name" value="Spast_Vps4_C"/>
</dbReference>
<dbReference type="InterPro" id="IPR050304">
    <property type="entry name" value="MT-severing_AAA_ATPase"/>
</dbReference>
<dbReference type="AlphaFoldDB" id="A0AAV2T8H2"/>
<proteinExistence type="inferred from homology"/>
<feature type="compositionally biased region" description="Polar residues" evidence="4">
    <location>
        <begin position="244"/>
        <end position="262"/>
    </location>
</feature>
<dbReference type="FunFam" id="1.10.8.60:FF:000022">
    <property type="entry name" value="Fidgetin like 1"/>
    <property type="match status" value="1"/>
</dbReference>
<evidence type="ECO:0000259" key="5">
    <source>
        <dbReference type="SMART" id="SM00382"/>
    </source>
</evidence>
<accession>A0AAV2T8H2</accession>
<keyword evidence="3" id="KW-0067">ATP-binding</keyword>
<comment type="caution">
    <text evidence="6">The sequence shown here is derived from an EMBL/GenBank/DDBJ whole genome shotgun (WGS) entry which is preliminary data.</text>
</comment>
<feature type="domain" description="AAA+ ATPase" evidence="5">
    <location>
        <begin position="329"/>
        <end position="465"/>
    </location>
</feature>
<evidence type="ECO:0000256" key="3">
    <source>
        <dbReference type="ARBA" id="ARBA00022840"/>
    </source>
</evidence>
<dbReference type="InterPro" id="IPR041569">
    <property type="entry name" value="AAA_lid_3"/>
</dbReference>
<dbReference type="Pfam" id="PF09336">
    <property type="entry name" value="Vps4_C"/>
    <property type="match status" value="1"/>
</dbReference>
<name>A0AAV2T8H2_CALDB</name>
<dbReference type="FunFam" id="3.40.50.300:FF:000093">
    <property type="entry name" value="Fidgetin-like 1"/>
    <property type="match status" value="1"/>
</dbReference>
<dbReference type="PANTHER" id="PTHR23074:SF17">
    <property type="entry name" value="FIDGETIN-LIKE PROTEIN 1"/>
    <property type="match status" value="1"/>
</dbReference>
<dbReference type="Gene3D" id="3.40.50.300">
    <property type="entry name" value="P-loop containing nucleotide triphosphate hydrolases"/>
    <property type="match status" value="1"/>
</dbReference>
<evidence type="ECO:0000256" key="1">
    <source>
        <dbReference type="ARBA" id="ARBA00006914"/>
    </source>
</evidence>
<dbReference type="Pfam" id="PF17862">
    <property type="entry name" value="AAA_lid_3"/>
    <property type="match status" value="1"/>
</dbReference>
<feature type="region of interest" description="Disordered" evidence="4">
    <location>
        <begin position="215"/>
        <end position="270"/>
    </location>
</feature>
<dbReference type="PANTHER" id="PTHR23074">
    <property type="entry name" value="AAA DOMAIN-CONTAINING"/>
    <property type="match status" value="1"/>
</dbReference>